<dbReference type="Proteomes" id="UP001164746">
    <property type="component" value="Chromosome 10"/>
</dbReference>
<organism evidence="1 2">
    <name type="scientific">Mya arenaria</name>
    <name type="common">Soft-shell clam</name>
    <dbReference type="NCBI Taxonomy" id="6604"/>
    <lineage>
        <taxon>Eukaryota</taxon>
        <taxon>Metazoa</taxon>
        <taxon>Spiralia</taxon>
        <taxon>Lophotrochozoa</taxon>
        <taxon>Mollusca</taxon>
        <taxon>Bivalvia</taxon>
        <taxon>Autobranchia</taxon>
        <taxon>Heteroconchia</taxon>
        <taxon>Euheterodonta</taxon>
        <taxon>Imparidentia</taxon>
        <taxon>Neoheterodontei</taxon>
        <taxon>Myida</taxon>
        <taxon>Myoidea</taxon>
        <taxon>Myidae</taxon>
        <taxon>Mya</taxon>
    </lineage>
</organism>
<reference evidence="1" key="1">
    <citation type="submission" date="2022-11" db="EMBL/GenBank/DDBJ databases">
        <title>Centuries of genome instability and evolution in soft-shell clam transmissible cancer (bioRxiv).</title>
        <authorList>
            <person name="Hart S.F.M."/>
            <person name="Yonemitsu M.A."/>
            <person name="Giersch R.M."/>
            <person name="Beal B.F."/>
            <person name="Arriagada G."/>
            <person name="Davis B.W."/>
            <person name="Ostrander E.A."/>
            <person name="Goff S.P."/>
            <person name="Metzger M.J."/>
        </authorList>
    </citation>
    <scope>NUCLEOTIDE SEQUENCE</scope>
    <source>
        <strain evidence="1">MELC-2E11</strain>
        <tissue evidence="1">Siphon/mantle</tissue>
    </source>
</reference>
<gene>
    <name evidence="1" type="ORF">MAR_031419</name>
</gene>
<sequence length="594" mass="68034">MRKQEYVDECEGGDIRYNRLYISYDSLNTKQFDSMAEARSSADEEKEFFSRVTLALTDCGTKLLLHLLIRRIQELTPKDHPRQPWSLDEFLYNNVKDILISIGKDKMKRNILYPGFQKETDLSKWDIPLYVFVLLNACELDDTDYIRSQLRHDICNIRNIRNKMQHMGNPRLKEAIYRSYIGRIVGAVERICDYIQKPKMKISLLKDIEKYSSLRHLFQTGVISETGCKSVDIINESDAAVESGLQEMMTIIEKKRLSVNIPADRSSNELDVVVKSLVRKLVDEKKEITKISRGCLVLSIRCHDLDAVISLIQDSLSGKLESIFEPLEELMRTDAYHELFEVCVGITKQICEVSDQCDQRRFTVESTVQNDGIVVRIQGFLQNAIVKENLEKSFSSKVKKEVCKTINEYLASDLDQPGMDMILLSPKLHEAGQNEGFWSLAETEDARSDGFKGEETPITHEDQGTRQRKLVATNTVTTDKKKRDETSCASSTDTYNKGYTVVQNADNDPILQHKGKMGNMELLDKNGKGEYGSIFGLTIVNDKYLVAADNWKLCLRCFDIDNRKQEYMYEIKLEPWDITTIPGNRVALTTSAHE</sequence>
<evidence type="ECO:0000313" key="1">
    <source>
        <dbReference type="EMBL" id="WAR16825.1"/>
    </source>
</evidence>
<feature type="non-terminal residue" evidence="1">
    <location>
        <position position="594"/>
    </location>
</feature>
<dbReference type="EMBL" id="CP111021">
    <property type="protein sequence ID" value="WAR16825.1"/>
    <property type="molecule type" value="Genomic_DNA"/>
</dbReference>
<accession>A0ABY7F4W6</accession>
<protein>
    <recommendedName>
        <fullName evidence="3">DZIP3-like HEPN domain-containing protein</fullName>
    </recommendedName>
</protein>
<evidence type="ECO:0000313" key="2">
    <source>
        <dbReference type="Proteomes" id="UP001164746"/>
    </source>
</evidence>
<proteinExistence type="predicted"/>
<evidence type="ECO:0008006" key="3">
    <source>
        <dbReference type="Google" id="ProtNLM"/>
    </source>
</evidence>
<keyword evidence="2" id="KW-1185">Reference proteome</keyword>
<name>A0ABY7F4W6_MYAAR</name>